<dbReference type="FunFam" id="1.10.287.130:FF:000001">
    <property type="entry name" value="Two-component sensor histidine kinase"/>
    <property type="match status" value="1"/>
</dbReference>
<dbReference type="SMART" id="SM00304">
    <property type="entry name" value="HAMP"/>
    <property type="match status" value="1"/>
</dbReference>
<dbReference type="Gene3D" id="6.10.340.10">
    <property type="match status" value="1"/>
</dbReference>
<evidence type="ECO:0000256" key="7">
    <source>
        <dbReference type="ARBA" id="ARBA00022777"/>
    </source>
</evidence>
<dbReference type="PANTHER" id="PTHR45436:SF5">
    <property type="entry name" value="SENSOR HISTIDINE KINASE TRCS"/>
    <property type="match status" value="1"/>
</dbReference>
<dbReference type="InterPro" id="IPR003661">
    <property type="entry name" value="HisK_dim/P_dom"/>
</dbReference>
<dbReference type="Gene3D" id="1.10.287.130">
    <property type="match status" value="1"/>
</dbReference>
<dbReference type="InterPro" id="IPR003594">
    <property type="entry name" value="HATPase_dom"/>
</dbReference>
<evidence type="ECO:0000256" key="3">
    <source>
        <dbReference type="ARBA" id="ARBA00012438"/>
    </source>
</evidence>
<dbReference type="PROSITE" id="PS50109">
    <property type="entry name" value="HIS_KIN"/>
    <property type="match status" value="1"/>
</dbReference>
<evidence type="ECO:0000256" key="2">
    <source>
        <dbReference type="ARBA" id="ARBA00004236"/>
    </source>
</evidence>
<evidence type="ECO:0000256" key="6">
    <source>
        <dbReference type="ARBA" id="ARBA00022692"/>
    </source>
</evidence>
<evidence type="ECO:0000256" key="5">
    <source>
        <dbReference type="ARBA" id="ARBA00022679"/>
    </source>
</evidence>
<keyword evidence="9" id="KW-0902">Two-component regulatory system</keyword>
<dbReference type="RefSeq" id="WP_203822688.1">
    <property type="nucleotide sequence ID" value="NZ_BAAABP010000045.1"/>
</dbReference>
<keyword evidence="8 11" id="KW-1133">Transmembrane helix</keyword>
<evidence type="ECO:0000313" key="15">
    <source>
        <dbReference type="Proteomes" id="UP000598174"/>
    </source>
</evidence>
<keyword evidence="5" id="KW-0808">Transferase</keyword>
<dbReference type="InterPro" id="IPR036890">
    <property type="entry name" value="HATPase_C_sf"/>
</dbReference>
<reference evidence="14" key="1">
    <citation type="submission" date="2021-01" db="EMBL/GenBank/DDBJ databases">
        <title>Whole genome shotgun sequence of Actinoplanes ferrugineus NBRC 15555.</title>
        <authorList>
            <person name="Komaki H."/>
            <person name="Tamura T."/>
        </authorList>
    </citation>
    <scope>NUCLEOTIDE SEQUENCE</scope>
    <source>
        <strain evidence="14">NBRC 15555</strain>
    </source>
</reference>
<dbReference type="GO" id="GO:0005886">
    <property type="term" value="C:plasma membrane"/>
    <property type="evidence" value="ECO:0007669"/>
    <property type="project" value="UniProtKB-SubCell"/>
</dbReference>
<keyword evidence="10 11" id="KW-0472">Membrane</keyword>
<feature type="transmembrane region" description="Helical" evidence="11">
    <location>
        <begin position="12"/>
        <end position="35"/>
    </location>
</feature>
<dbReference type="SMART" id="SM00387">
    <property type="entry name" value="HATPase_c"/>
    <property type="match status" value="1"/>
</dbReference>
<feature type="domain" description="HAMP" evidence="13">
    <location>
        <begin position="177"/>
        <end position="230"/>
    </location>
</feature>
<evidence type="ECO:0000256" key="8">
    <source>
        <dbReference type="ARBA" id="ARBA00022989"/>
    </source>
</evidence>
<dbReference type="SUPFAM" id="SSF158472">
    <property type="entry name" value="HAMP domain-like"/>
    <property type="match status" value="1"/>
</dbReference>
<evidence type="ECO:0000313" key="14">
    <source>
        <dbReference type="EMBL" id="GIE16349.1"/>
    </source>
</evidence>
<feature type="transmembrane region" description="Helical" evidence="11">
    <location>
        <begin position="154"/>
        <end position="176"/>
    </location>
</feature>
<dbReference type="InterPro" id="IPR050428">
    <property type="entry name" value="TCS_sensor_his_kinase"/>
</dbReference>
<dbReference type="AlphaFoldDB" id="A0A919JA71"/>
<dbReference type="EC" id="2.7.13.3" evidence="3"/>
<comment type="caution">
    <text evidence="14">The sequence shown here is derived from an EMBL/GenBank/DDBJ whole genome shotgun (WGS) entry which is preliminary data.</text>
</comment>
<gene>
    <name evidence="14" type="ORF">Afe05nite_81890</name>
</gene>
<proteinExistence type="predicted"/>
<accession>A0A919JA71</accession>
<dbReference type="CDD" id="cd00075">
    <property type="entry name" value="HATPase"/>
    <property type="match status" value="1"/>
</dbReference>
<evidence type="ECO:0000259" key="12">
    <source>
        <dbReference type="PROSITE" id="PS50109"/>
    </source>
</evidence>
<dbReference type="CDD" id="cd06225">
    <property type="entry name" value="HAMP"/>
    <property type="match status" value="1"/>
</dbReference>
<dbReference type="InterPro" id="IPR004358">
    <property type="entry name" value="Sig_transdc_His_kin-like_C"/>
</dbReference>
<dbReference type="PROSITE" id="PS50885">
    <property type="entry name" value="HAMP"/>
    <property type="match status" value="1"/>
</dbReference>
<sequence>MRLVPRSLRGRLTLLFGLGTSVVLLLCLSLLYLALDRQLDGAVDADLAGRSTDLLAGLRSNDLAAVAGDPMAQLYAADGTPLATSVSVAGQVLLDPVQVRAVRRATTGSTTLPVGTAGAPLRLRLLSRPVDGSGRVLTVAQPLNAVERAGARQLIVLAVASPLLILALAVLVWLLLRAALRPVDVLTREAAAISTLDSDRPLPVVPGDDEIARLAVTLSGMLSRLAVAFDRERAFVDDASHELRTPIAVLRGEIDLALQVVDDPAEVRQSLLAAQGQVARLGRLAEDLLLLARERAGSLAAHREPVDLTDLVRAEARSLALVNDLAIEVRGDPVIIEADPGRLVQVLTNLAANSAAAGAGSARITVTAGHDQVVLQWADDGPGFAPGLLDAAFERFVRGDAARTSSTGAGLGLSIVRAVVASHDGTTHLRNGPPLGGAVVVVRLPVS</sequence>
<comment type="subcellular location">
    <subcellularLocation>
        <location evidence="2">Cell membrane</location>
    </subcellularLocation>
</comment>
<feature type="domain" description="Histidine kinase" evidence="12">
    <location>
        <begin position="238"/>
        <end position="447"/>
    </location>
</feature>
<dbReference type="Pfam" id="PF00512">
    <property type="entry name" value="HisKA"/>
    <property type="match status" value="1"/>
</dbReference>
<evidence type="ECO:0000259" key="13">
    <source>
        <dbReference type="PROSITE" id="PS50885"/>
    </source>
</evidence>
<name>A0A919JA71_9ACTN</name>
<comment type="catalytic activity">
    <reaction evidence="1">
        <text>ATP + protein L-histidine = ADP + protein N-phospho-L-histidine.</text>
        <dbReference type="EC" id="2.7.13.3"/>
    </reaction>
</comment>
<keyword evidence="6 11" id="KW-0812">Transmembrane</keyword>
<evidence type="ECO:0000256" key="4">
    <source>
        <dbReference type="ARBA" id="ARBA00022553"/>
    </source>
</evidence>
<dbReference type="SUPFAM" id="SSF47384">
    <property type="entry name" value="Homodimeric domain of signal transducing histidine kinase"/>
    <property type="match status" value="1"/>
</dbReference>
<dbReference type="InterPro" id="IPR005467">
    <property type="entry name" value="His_kinase_dom"/>
</dbReference>
<organism evidence="14 15">
    <name type="scientific">Paractinoplanes ferrugineus</name>
    <dbReference type="NCBI Taxonomy" id="113564"/>
    <lineage>
        <taxon>Bacteria</taxon>
        <taxon>Bacillati</taxon>
        <taxon>Actinomycetota</taxon>
        <taxon>Actinomycetes</taxon>
        <taxon>Micromonosporales</taxon>
        <taxon>Micromonosporaceae</taxon>
        <taxon>Paractinoplanes</taxon>
    </lineage>
</organism>
<dbReference type="Gene3D" id="3.30.565.10">
    <property type="entry name" value="Histidine kinase-like ATPase, C-terminal domain"/>
    <property type="match status" value="1"/>
</dbReference>
<evidence type="ECO:0000256" key="11">
    <source>
        <dbReference type="SAM" id="Phobius"/>
    </source>
</evidence>
<dbReference type="Pfam" id="PF00672">
    <property type="entry name" value="HAMP"/>
    <property type="match status" value="1"/>
</dbReference>
<keyword evidence="15" id="KW-1185">Reference proteome</keyword>
<dbReference type="EMBL" id="BOMM01000082">
    <property type="protein sequence ID" value="GIE16349.1"/>
    <property type="molecule type" value="Genomic_DNA"/>
</dbReference>
<dbReference type="GO" id="GO:0000155">
    <property type="term" value="F:phosphorelay sensor kinase activity"/>
    <property type="evidence" value="ECO:0007669"/>
    <property type="project" value="InterPro"/>
</dbReference>
<evidence type="ECO:0000256" key="1">
    <source>
        <dbReference type="ARBA" id="ARBA00000085"/>
    </source>
</evidence>
<protein>
    <recommendedName>
        <fullName evidence="3">histidine kinase</fullName>
        <ecNumber evidence="3">2.7.13.3</ecNumber>
    </recommendedName>
</protein>
<evidence type="ECO:0000256" key="10">
    <source>
        <dbReference type="ARBA" id="ARBA00023136"/>
    </source>
</evidence>
<dbReference type="PRINTS" id="PR00344">
    <property type="entry name" value="BCTRLSENSOR"/>
</dbReference>
<dbReference type="Pfam" id="PF02518">
    <property type="entry name" value="HATPase_c"/>
    <property type="match status" value="1"/>
</dbReference>
<keyword evidence="7 14" id="KW-0418">Kinase</keyword>
<dbReference type="PANTHER" id="PTHR45436">
    <property type="entry name" value="SENSOR HISTIDINE KINASE YKOH"/>
    <property type="match status" value="1"/>
</dbReference>
<dbReference type="CDD" id="cd00082">
    <property type="entry name" value="HisKA"/>
    <property type="match status" value="1"/>
</dbReference>
<keyword evidence="4" id="KW-0597">Phosphoprotein</keyword>
<dbReference type="SUPFAM" id="SSF55874">
    <property type="entry name" value="ATPase domain of HSP90 chaperone/DNA topoisomerase II/histidine kinase"/>
    <property type="match status" value="1"/>
</dbReference>
<dbReference type="InterPro" id="IPR036097">
    <property type="entry name" value="HisK_dim/P_sf"/>
</dbReference>
<evidence type="ECO:0000256" key="9">
    <source>
        <dbReference type="ARBA" id="ARBA00023012"/>
    </source>
</evidence>
<dbReference type="SMART" id="SM00388">
    <property type="entry name" value="HisKA"/>
    <property type="match status" value="1"/>
</dbReference>
<dbReference type="Proteomes" id="UP000598174">
    <property type="component" value="Unassembled WGS sequence"/>
</dbReference>
<dbReference type="InterPro" id="IPR003660">
    <property type="entry name" value="HAMP_dom"/>
</dbReference>